<gene>
    <name evidence="1" type="ORF">L6452_20866</name>
</gene>
<organism evidence="1 2">
    <name type="scientific">Arctium lappa</name>
    <name type="common">Greater burdock</name>
    <name type="synonym">Lappa major</name>
    <dbReference type="NCBI Taxonomy" id="4217"/>
    <lineage>
        <taxon>Eukaryota</taxon>
        <taxon>Viridiplantae</taxon>
        <taxon>Streptophyta</taxon>
        <taxon>Embryophyta</taxon>
        <taxon>Tracheophyta</taxon>
        <taxon>Spermatophyta</taxon>
        <taxon>Magnoliopsida</taxon>
        <taxon>eudicotyledons</taxon>
        <taxon>Gunneridae</taxon>
        <taxon>Pentapetalae</taxon>
        <taxon>asterids</taxon>
        <taxon>campanulids</taxon>
        <taxon>Asterales</taxon>
        <taxon>Asteraceae</taxon>
        <taxon>Carduoideae</taxon>
        <taxon>Cardueae</taxon>
        <taxon>Arctiinae</taxon>
        <taxon>Arctium</taxon>
    </lineage>
</organism>
<reference evidence="2" key="1">
    <citation type="journal article" date="2022" name="Mol. Ecol. Resour.">
        <title>The genomes of chicory, endive, great burdock and yacon provide insights into Asteraceae palaeo-polyploidization history and plant inulin production.</title>
        <authorList>
            <person name="Fan W."/>
            <person name="Wang S."/>
            <person name="Wang H."/>
            <person name="Wang A."/>
            <person name="Jiang F."/>
            <person name="Liu H."/>
            <person name="Zhao H."/>
            <person name="Xu D."/>
            <person name="Zhang Y."/>
        </authorList>
    </citation>
    <scope>NUCLEOTIDE SEQUENCE [LARGE SCALE GENOMIC DNA]</scope>
    <source>
        <strain evidence="2">cv. Niubang</strain>
    </source>
</reference>
<comment type="caution">
    <text evidence="1">The sequence shown here is derived from an EMBL/GenBank/DDBJ whole genome shotgun (WGS) entry which is preliminary data.</text>
</comment>
<name>A0ACB9BCM1_ARCLA</name>
<keyword evidence="2" id="KW-1185">Reference proteome</keyword>
<accession>A0ACB9BCM1</accession>
<evidence type="ECO:0000313" key="1">
    <source>
        <dbReference type="EMBL" id="KAI3719960.1"/>
    </source>
</evidence>
<reference evidence="1 2" key="2">
    <citation type="journal article" date="2022" name="Mol. Ecol. Resour.">
        <title>The genomes of chicory, endive, great burdock and yacon provide insights into Asteraceae paleo-polyploidization history and plant inulin production.</title>
        <authorList>
            <person name="Fan W."/>
            <person name="Wang S."/>
            <person name="Wang H."/>
            <person name="Wang A."/>
            <person name="Jiang F."/>
            <person name="Liu H."/>
            <person name="Zhao H."/>
            <person name="Xu D."/>
            <person name="Zhang Y."/>
        </authorList>
    </citation>
    <scope>NUCLEOTIDE SEQUENCE [LARGE SCALE GENOMIC DNA]</scope>
    <source>
        <strain evidence="2">cv. Niubang</strain>
    </source>
</reference>
<dbReference type="Proteomes" id="UP001055879">
    <property type="component" value="Linkage Group LG06"/>
</dbReference>
<dbReference type="EMBL" id="CM042052">
    <property type="protein sequence ID" value="KAI3719960.1"/>
    <property type="molecule type" value="Genomic_DNA"/>
</dbReference>
<evidence type="ECO:0000313" key="2">
    <source>
        <dbReference type="Proteomes" id="UP001055879"/>
    </source>
</evidence>
<sequence>MGSTPRRVNDGDDFDSYVGSAWSFSLQSSSNVPINLRGRALLSQCRGDDDLCKKVWCHNEDAYCDQGACVCHARSPTPSQIA</sequence>
<protein>
    <submittedName>
        <fullName evidence="1">Uncharacterized protein</fullName>
    </submittedName>
</protein>
<proteinExistence type="predicted"/>